<dbReference type="Proteomes" id="UP001178507">
    <property type="component" value="Unassembled WGS sequence"/>
</dbReference>
<comment type="caution">
    <text evidence="3">The sequence shown here is derived from an EMBL/GenBank/DDBJ whole genome shotgun (WGS) entry which is preliminary data.</text>
</comment>
<name>A0AA36J7W6_9DINO</name>
<reference evidence="3" key="1">
    <citation type="submission" date="2023-08" db="EMBL/GenBank/DDBJ databases">
        <authorList>
            <person name="Chen Y."/>
            <person name="Shah S."/>
            <person name="Dougan E. K."/>
            <person name="Thang M."/>
            <person name="Chan C."/>
        </authorList>
    </citation>
    <scope>NUCLEOTIDE SEQUENCE</scope>
</reference>
<accession>A0AA36J7W6</accession>
<keyword evidence="4" id="KW-1185">Reference proteome</keyword>
<dbReference type="AlphaFoldDB" id="A0AA36J7W6"/>
<feature type="region of interest" description="Disordered" evidence="2">
    <location>
        <begin position="381"/>
        <end position="401"/>
    </location>
</feature>
<gene>
    <name evidence="3" type="ORF">EVOR1521_LOCUS23639</name>
</gene>
<evidence type="ECO:0000313" key="3">
    <source>
        <dbReference type="EMBL" id="CAJ1400260.1"/>
    </source>
</evidence>
<evidence type="ECO:0000256" key="2">
    <source>
        <dbReference type="SAM" id="MobiDB-lite"/>
    </source>
</evidence>
<evidence type="ECO:0000256" key="1">
    <source>
        <dbReference type="SAM" id="Coils"/>
    </source>
</evidence>
<keyword evidence="1" id="KW-0175">Coiled coil</keyword>
<evidence type="ECO:0000313" key="4">
    <source>
        <dbReference type="Proteomes" id="UP001178507"/>
    </source>
</evidence>
<feature type="coiled-coil region" evidence="1">
    <location>
        <begin position="192"/>
        <end position="271"/>
    </location>
</feature>
<feature type="non-terminal residue" evidence="3">
    <location>
        <position position="438"/>
    </location>
</feature>
<sequence length="438" mass="46315">GGSAGGYYETVDGVKCDHEILELCRKAVAGAGDGRVSKDDAKGILDAALDAGKVTDTERWTLRLCLSEFNWTEAAHDWFTAELKAAGAPLKRPASMAGRPAKKAKVVDPTPSKVKCVVGAIDLAQKSGVSAEVCQMVSQMAKKALPVAKEERHAFQGEAFSMVEKMLAEAHEGLKKEFASAGELIANADTVKAARDAKVKETEAQLETAKEAKTKTQETSLEKTAALKASHEPLHSVQAAQKEGDAEAVALEKEKKALEESIKELPSLKEQGSVKARPMHALTKALAKAGLEDSLVETVHLPLQKKPEARGSFDHLVLEKLSEAVDARLAEMAKAIEDAGPARAARAEKVAEAQASFDAAKAASEEAAAAAKAAKEALAKAQDELATAKKSQGSFDAELRKAAKTEEAAKAALEAFVEGPLADFKFLVERSVPAEETA</sequence>
<proteinExistence type="predicted"/>
<protein>
    <submittedName>
        <fullName evidence="3">Uncharacterized protein</fullName>
    </submittedName>
</protein>
<organism evidence="3 4">
    <name type="scientific">Effrenium voratum</name>
    <dbReference type="NCBI Taxonomy" id="2562239"/>
    <lineage>
        <taxon>Eukaryota</taxon>
        <taxon>Sar</taxon>
        <taxon>Alveolata</taxon>
        <taxon>Dinophyceae</taxon>
        <taxon>Suessiales</taxon>
        <taxon>Symbiodiniaceae</taxon>
        <taxon>Effrenium</taxon>
    </lineage>
</organism>
<dbReference type="EMBL" id="CAUJNA010003365">
    <property type="protein sequence ID" value="CAJ1400260.1"/>
    <property type="molecule type" value="Genomic_DNA"/>
</dbReference>